<evidence type="ECO:0000313" key="3">
    <source>
        <dbReference type="EMBL" id="MFC4329644.1"/>
    </source>
</evidence>
<dbReference type="Proteomes" id="UP001595824">
    <property type="component" value="Unassembled WGS sequence"/>
</dbReference>
<feature type="domain" description="Endonuclease GajA/Old nuclease/RecF-like AAA" evidence="1">
    <location>
        <begin position="1"/>
        <end position="51"/>
    </location>
</feature>
<dbReference type="GO" id="GO:0004519">
    <property type="term" value="F:endonuclease activity"/>
    <property type="evidence" value="ECO:0007669"/>
    <property type="project" value="UniProtKB-KW"/>
</dbReference>
<evidence type="ECO:0000313" key="4">
    <source>
        <dbReference type="Proteomes" id="UP001595824"/>
    </source>
</evidence>
<feature type="domain" description="Endonuclease GajA/Old nuclease/RecF-like AAA" evidence="1">
    <location>
        <begin position="217"/>
        <end position="369"/>
    </location>
</feature>
<keyword evidence="4" id="KW-1185">Reference proteome</keyword>
<dbReference type="PANTHER" id="PTHR43581:SF2">
    <property type="entry name" value="EXCINUCLEASE ATPASE SUBUNIT"/>
    <property type="match status" value="1"/>
</dbReference>
<evidence type="ECO:0000259" key="2">
    <source>
        <dbReference type="Pfam" id="PF20469"/>
    </source>
</evidence>
<dbReference type="Gene3D" id="3.40.50.300">
    <property type="entry name" value="P-loop containing nucleotide triphosphate hydrolases"/>
    <property type="match status" value="1"/>
</dbReference>
<dbReference type="SUPFAM" id="SSF52540">
    <property type="entry name" value="P-loop containing nucleoside triphosphate hydrolases"/>
    <property type="match status" value="1"/>
</dbReference>
<dbReference type="InterPro" id="IPR041685">
    <property type="entry name" value="AAA_GajA/Old/RecF-like"/>
</dbReference>
<keyword evidence="3" id="KW-0378">Hydrolase</keyword>
<proteinExistence type="predicted"/>
<name>A0ABV8TGL3_9ACTN</name>
<dbReference type="Pfam" id="PF20469">
    <property type="entry name" value="OLD-like_TOPRIM"/>
    <property type="match status" value="1"/>
</dbReference>
<sequence length="621" mass="68551">MQLIGLSVSNFRSLADVQDIPIRRQTILAGHNDCGKTATLDALAFLLGERDIQESDISRFAIGAAERSALPALGDEEPPRTVTVEGRFELSTGEAKLLNTSSPVRIRRRFVEGQGARLEWESLVPQCLELRDVQGLKVSELRDLASSLGLNLRPGQTNVRASWVEVLKEHAALSPHVTDWAAAPPVVKDALPQLLYFKGDSAESPEAVVRSILTAKLREYTLDETTRQKITGLEDDFSKQLQEDADQLRKLVLARCAFDEFTLEPQIQFKPSVISVALAASASGQQTVPLSAAGAGRSRRVTLALWEASQQLLSEATEDSAGGGVIIVYDEPDTHLDYDHQRRIMEMIKASASGAQSTVVVATHSLNLIDGVDIQDIVHLNSRNGRAYIQSLTSNDTDADTRRFLSNMATSLGFRNSVLLHERCFIAVEGATEYAALPALFKLAFGYPIQSAGIALWSCGGNDGALNFAKFLKEHHRTVKFMVDADSLKDKQKEFNIDRLKKQGFAEDDCLFIGDPHELEDVFGNDQWADTMNALWPRDDELQWKPEDVKALRTEGKFSKKLHTLARDHSSDAPRSKEEMVVALTRRLQGPSDIPASLIGVFETAMKIASDAGQRYWPEDD</sequence>
<reference evidence="4" key="1">
    <citation type="journal article" date="2019" name="Int. J. Syst. Evol. Microbiol.">
        <title>The Global Catalogue of Microorganisms (GCM) 10K type strain sequencing project: providing services to taxonomists for standard genome sequencing and annotation.</title>
        <authorList>
            <consortium name="The Broad Institute Genomics Platform"/>
            <consortium name="The Broad Institute Genome Sequencing Center for Infectious Disease"/>
            <person name="Wu L."/>
            <person name="Ma J."/>
        </authorList>
    </citation>
    <scope>NUCLEOTIDE SEQUENCE [LARGE SCALE GENOMIC DNA]</scope>
    <source>
        <strain evidence="4">PCU 347</strain>
    </source>
</reference>
<keyword evidence="3" id="KW-0255">Endonuclease</keyword>
<dbReference type="InterPro" id="IPR027417">
    <property type="entry name" value="P-loop_NTPase"/>
</dbReference>
<comment type="caution">
    <text evidence="3">The sequence shown here is derived from an EMBL/GenBank/DDBJ whole genome shotgun (WGS) entry which is preliminary data.</text>
</comment>
<accession>A0ABV8TGL3</accession>
<protein>
    <submittedName>
        <fullName evidence="3">ATP-dependent endonuclease</fullName>
    </submittedName>
</protein>
<dbReference type="InterPro" id="IPR051396">
    <property type="entry name" value="Bact_Antivir_Def_Nuclease"/>
</dbReference>
<gene>
    <name evidence="3" type="ORF">ACFPC0_17935</name>
</gene>
<dbReference type="EMBL" id="JBHSDP010000015">
    <property type="protein sequence ID" value="MFC4329644.1"/>
    <property type="molecule type" value="Genomic_DNA"/>
</dbReference>
<feature type="domain" description="OLD protein-like TOPRIM" evidence="2">
    <location>
        <begin position="423"/>
        <end position="486"/>
    </location>
</feature>
<dbReference type="PANTHER" id="PTHR43581">
    <property type="entry name" value="ATP/GTP PHOSPHATASE"/>
    <property type="match status" value="1"/>
</dbReference>
<dbReference type="RefSeq" id="WP_381740190.1">
    <property type="nucleotide sequence ID" value="NZ_JBHSDP010000015.1"/>
</dbReference>
<evidence type="ECO:0000259" key="1">
    <source>
        <dbReference type="Pfam" id="PF13175"/>
    </source>
</evidence>
<keyword evidence="3" id="KW-0540">Nuclease</keyword>
<dbReference type="Pfam" id="PF13175">
    <property type="entry name" value="AAA_15"/>
    <property type="match status" value="2"/>
</dbReference>
<dbReference type="InterPro" id="IPR034139">
    <property type="entry name" value="TOPRIM_OLD"/>
</dbReference>
<organism evidence="3 4">
    <name type="scientific">Streptomyces andamanensis</name>
    <dbReference type="NCBI Taxonomy" id="1565035"/>
    <lineage>
        <taxon>Bacteria</taxon>
        <taxon>Bacillati</taxon>
        <taxon>Actinomycetota</taxon>
        <taxon>Actinomycetes</taxon>
        <taxon>Kitasatosporales</taxon>
        <taxon>Streptomycetaceae</taxon>
        <taxon>Streptomyces</taxon>
    </lineage>
</organism>